<keyword evidence="5" id="KW-0805">Transcription regulation</keyword>
<keyword evidence="12" id="KW-1185">Reference proteome</keyword>
<dbReference type="Proteomes" id="UP000036503">
    <property type="component" value="Unassembled WGS sequence"/>
</dbReference>
<dbReference type="OrthoDB" id="9814402at2"/>
<feature type="domain" description="RNA polymerase sigma factor 54 core-binding" evidence="10">
    <location>
        <begin position="72"/>
        <end position="250"/>
    </location>
</feature>
<feature type="domain" description="RNA polymerase sigma factor 54 DNA-binding" evidence="9">
    <location>
        <begin position="264"/>
        <end position="420"/>
    </location>
</feature>
<dbReference type="PANTHER" id="PTHR32248:SF4">
    <property type="entry name" value="RNA POLYMERASE SIGMA-54 FACTOR"/>
    <property type="match status" value="1"/>
</dbReference>
<dbReference type="PANTHER" id="PTHR32248">
    <property type="entry name" value="RNA POLYMERASE SIGMA-54 FACTOR"/>
    <property type="match status" value="1"/>
</dbReference>
<dbReference type="GO" id="GO:0016779">
    <property type="term" value="F:nucleotidyltransferase activity"/>
    <property type="evidence" value="ECO:0007669"/>
    <property type="project" value="UniProtKB-KW"/>
</dbReference>
<reference evidence="11 12" key="1">
    <citation type="submission" date="2015-06" db="EMBL/GenBank/DDBJ databases">
        <title>Draft genome sequence of beer spoilage bacterium Megasphaera cerevisiae type strain 20462.</title>
        <authorList>
            <person name="Kutumbaka K."/>
            <person name="Pasmowitz J."/>
            <person name="Mategko J."/>
            <person name="Reyes D."/>
            <person name="Friedrich A."/>
            <person name="Han S."/>
            <person name="Martens-Habbena W."/>
            <person name="Neal-McKinney J."/>
            <person name="Janagama H.K."/>
            <person name="Nadala C."/>
            <person name="Samadpour M."/>
        </authorList>
    </citation>
    <scope>NUCLEOTIDE SEQUENCE [LARGE SCALE GENOMIC DNA]</scope>
    <source>
        <strain evidence="11 12">DSM 20462</strain>
    </source>
</reference>
<dbReference type="PATRIC" id="fig|1122219.3.peg.1663"/>
<proteinExistence type="inferred from homology"/>
<evidence type="ECO:0000256" key="6">
    <source>
        <dbReference type="ARBA" id="ARBA00023082"/>
    </source>
</evidence>
<keyword evidence="3" id="KW-0808">Transferase</keyword>
<keyword evidence="7" id="KW-0238">DNA-binding</keyword>
<comment type="caution">
    <text evidence="11">The sequence shown here is derived from an EMBL/GenBank/DDBJ whole genome shotgun (WGS) entry which is preliminary data.</text>
</comment>
<evidence type="ECO:0000313" key="12">
    <source>
        <dbReference type="Proteomes" id="UP000036503"/>
    </source>
</evidence>
<dbReference type="InParanoid" id="A0A0J6WVJ6"/>
<evidence type="ECO:0000256" key="8">
    <source>
        <dbReference type="ARBA" id="ARBA00023163"/>
    </source>
</evidence>
<evidence type="ECO:0000256" key="7">
    <source>
        <dbReference type="ARBA" id="ARBA00023125"/>
    </source>
</evidence>
<dbReference type="PRINTS" id="PR00045">
    <property type="entry name" value="SIGMA54FCT"/>
</dbReference>
<dbReference type="Gene3D" id="1.10.10.1330">
    <property type="entry name" value="RNA polymerase sigma-54 factor, core-binding domain"/>
    <property type="match status" value="1"/>
</dbReference>
<dbReference type="PIRSF" id="PIRSF000774">
    <property type="entry name" value="RpoN"/>
    <property type="match status" value="1"/>
</dbReference>
<dbReference type="GO" id="GO:0003677">
    <property type="term" value="F:DNA binding"/>
    <property type="evidence" value="ECO:0007669"/>
    <property type="project" value="UniProtKB-KW"/>
</dbReference>
<evidence type="ECO:0000259" key="9">
    <source>
        <dbReference type="Pfam" id="PF04552"/>
    </source>
</evidence>
<dbReference type="InterPro" id="IPR007046">
    <property type="entry name" value="RNA_pol_sigma_54_core-bd"/>
</dbReference>
<keyword evidence="2" id="KW-0240">DNA-directed RNA polymerase</keyword>
<dbReference type="STRING" id="39029.BSR42_03090"/>
<dbReference type="AlphaFoldDB" id="A0A0J6WVJ6"/>
<evidence type="ECO:0000256" key="1">
    <source>
        <dbReference type="ARBA" id="ARBA00008798"/>
    </source>
</evidence>
<evidence type="ECO:0000256" key="3">
    <source>
        <dbReference type="ARBA" id="ARBA00022679"/>
    </source>
</evidence>
<organism evidence="11 12">
    <name type="scientific">Megasphaera cerevisiae DSM 20462</name>
    <dbReference type="NCBI Taxonomy" id="1122219"/>
    <lineage>
        <taxon>Bacteria</taxon>
        <taxon>Bacillati</taxon>
        <taxon>Bacillota</taxon>
        <taxon>Negativicutes</taxon>
        <taxon>Veillonellales</taxon>
        <taxon>Veillonellaceae</taxon>
        <taxon>Megasphaera</taxon>
    </lineage>
</organism>
<evidence type="ECO:0000256" key="4">
    <source>
        <dbReference type="ARBA" id="ARBA00022695"/>
    </source>
</evidence>
<dbReference type="PROSITE" id="PS50044">
    <property type="entry name" value="SIGMA54_3"/>
    <property type="match status" value="1"/>
</dbReference>
<dbReference type="Pfam" id="PF00309">
    <property type="entry name" value="Sigma54_AID"/>
    <property type="match status" value="1"/>
</dbReference>
<gene>
    <name evidence="11" type="ORF">AB840_02115</name>
</gene>
<evidence type="ECO:0000256" key="5">
    <source>
        <dbReference type="ARBA" id="ARBA00023015"/>
    </source>
</evidence>
<dbReference type="GO" id="GO:0000428">
    <property type="term" value="C:DNA-directed RNA polymerase complex"/>
    <property type="evidence" value="ECO:0007669"/>
    <property type="project" value="UniProtKB-KW"/>
</dbReference>
<dbReference type="InterPro" id="IPR038709">
    <property type="entry name" value="RpoN_core-bd_sf"/>
</dbReference>
<keyword evidence="8" id="KW-0804">Transcription</keyword>
<evidence type="ECO:0000256" key="2">
    <source>
        <dbReference type="ARBA" id="ARBA00022478"/>
    </source>
</evidence>
<comment type="similarity">
    <text evidence="1">Belongs to the sigma-54 factor family.</text>
</comment>
<dbReference type="InterPro" id="IPR007634">
    <property type="entry name" value="RNA_pol_sigma_54_DNA-bd"/>
</dbReference>
<evidence type="ECO:0000313" key="11">
    <source>
        <dbReference type="EMBL" id="KMO87530.1"/>
    </source>
</evidence>
<dbReference type="GO" id="GO:0006352">
    <property type="term" value="P:DNA-templated transcription initiation"/>
    <property type="evidence" value="ECO:0007669"/>
    <property type="project" value="InterPro"/>
</dbReference>
<dbReference type="NCBIfam" id="TIGR02395">
    <property type="entry name" value="rpoN_sigma"/>
    <property type="match status" value="1"/>
</dbReference>
<dbReference type="GO" id="GO:0001216">
    <property type="term" value="F:DNA-binding transcription activator activity"/>
    <property type="evidence" value="ECO:0007669"/>
    <property type="project" value="InterPro"/>
</dbReference>
<dbReference type="RefSeq" id="WP_048513181.1">
    <property type="nucleotide sequence ID" value="NZ_FUXD01000006.1"/>
</dbReference>
<sequence>MNLHTTLIQEQLQKLSLNQIQSLEILAMPTDALHDLLQKESEENPFMEYQPSSVHEGASEFLKFIAAPEQDMVKNFIIEQLNPQEFSRPAWGLLNYLAQCVDDKGFLTITEAELSSRVPLPPGLFSSCLKKLQALQPAGIGAATVPECLKLQLSRSHRLTPLLATIIDHHLSDIASNNLHAICHALGICKKEIAAAVMCIKSLNPSPLKGLFEEASSYVVPDVIIRQTATDHEIILNDSWIASYSMSDYYVNMMHASTDPNIKAYFQAKYDRCYMLLHNIERRRRTLIALTDAIWEWQRDYIRQTHVVRPMTLKDISQKTGFHISTISRSTKDKYLQTPWRTLPFKALFQQPLQKKNSDISKDSIKHTLKNLITTENPECPYSDLQLVQLLSQQYCLPISRRVVQKYRNSLHIPNSYERKL</sequence>
<dbReference type="EMBL" id="LEKT01000004">
    <property type="protein sequence ID" value="KMO87530.1"/>
    <property type="molecule type" value="Genomic_DNA"/>
</dbReference>
<evidence type="ECO:0000259" key="10">
    <source>
        <dbReference type="Pfam" id="PF04963"/>
    </source>
</evidence>
<dbReference type="InterPro" id="IPR000394">
    <property type="entry name" value="RNA_pol_sigma_54"/>
</dbReference>
<protein>
    <submittedName>
        <fullName evidence="11">RNA polymerase sigma-54 factor</fullName>
    </submittedName>
</protein>
<keyword evidence="4" id="KW-0548">Nucleotidyltransferase</keyword>
<dbReference type="Pfam" id="PF04552">
    <property type="entry name" value="Sigma54_DBD"/>
    <property type="match status" value="1"/>
</dbReference>
<keyword evidence="6" id="KW-0731">Sigma factor</keyword>
<dbReference type="Pfam" id="PF04963">
    <property type="entry name" value="Sigma54_CBD"/>
    <property type="match status" value="1"/>
</dbReference>
<dbReference type="Gene3D" id="1.10.10.60">
    <property type="entry name" value="Homeodomain-like"/>
    <property type="match status" value="1"/>
</dbReference>
<name>A0A0J6WVJ6_9FIRM</name>
<dbReference type="GO" id="GO:0016987">
    <property type="term" value="F:sigma factor activity"/>
    <property type="evidence" value="ECO:0007669"/>
    <property type="project" value="UniProtKB-KW"/>
</dbReference>
<accession>A0A0J6WVJ6</accession>